<dbReference type="InterPro" id="IPR050845">
    <property type="entry name" value="Cu-binding_ET"/>
</dbReference>
<feature type="signal peptide" evidence="3">
    <location>
        <begin position="1"/>
        <end position="19"/>
    </location>
</feature>
<feature type="domain" description="Blue (type 1) copper" evidence="4">
    <location>
        <begin position="38"/>
        <end position="182"/>
    </location>
</feature>
<dbReference type="Pfam" id="PF00127">
    <property type="entry name" value="Copper-bind"/>
    <property type="match status" value="1"/>
</dbReference>
<dbReference type="EMBL" id="CAJFCI010000084">
    <property type="protein sequence ID" value="CAD5110295.1"/>
    <property type="molecule type" value="Genomic_DNA"/>
</dbReference>
<dbReference type="Gene3D" id="2.60.40.420">
    <property type="entry name" value="Cupredoxins - blue copper proteins"/>
    <property type="match status" value="1"/>
</dbReference>
<dbReference type="SUPFAM" id="SSF49503">
    <property type="entry name" value="Cupredoxins"/>
    <property type="match status" value="1"/>
</dbReference>
<dbReference type="Proteomes" id="UP000583387">
    <property type="component" value="Unassembled WGS sequence"/>
</dbReference>
<sequence>MSLRLLPLLAAVFAASAFADAGHYNFGHPAKPAEATRTVEITLGEMYYEPASVQVKAGETVRFVLKNEGSLLHEFSLGDAAAHAEHQKQMLMMQQMGMLTPTEMKRDMPMDHGHMMDHGQMGHGMDSAEHAAMMKHEHANSVLVEPGKSAELTWTFTQATGLEFACNIPGHYQAGMVGNIEIGQ</sequence>
<evidence type="ECO:0000313" key="5">
    <source>
        <dbReference type="EMBL" id="CAD5110295.1"/>
    </source>
</evidence>
<evidence type="ECO:0000256" key="1">
    <source>
        <dbReference type="ARBA" id="ARBA00022723"/>
    </source>
</evidence>
<organism evidence="5 6">
    <name type="scientific">Zestomonas carbonaria</name>
    <dbReference type="NCBI Taxonomy" id="2762745"/>
    <lineage>
        <taxon>Bacteria</taxon>
        <taxon>Pseudomonadati</taxon>
        <taxon>Pseudomonadota</taxon>
        <taxon>Gammaproteobacteria</taxon>
        <taxon>Pseudomonadales</taxon>
        <taxon>Pseudomonadaceae</taxon>
        <taxon>Zestomonas</taxon>
    </lineage>
</organism>
<dbReference type="AlphaFoldDB" id="A0A7U7ESJ6"/>
<evidence type="ECO:0000313" key="6">
    <source>
        <dbReference type="Proteomes" id="UP000583387"/>
    </source>
</evidence>
<keyword evidence="2" id="KW-0186">Copper</keyword>
<reference evidence="5 6" key="1">
    <citation type="submission" date="2020-08" db="EMBL/GenBank/DDBJ databases">
        <authorList>
            <person name="Criscuolo A."/>
        </authorList>
    </citation>
    <scope>NUCLEOTIDE SEQUENCE [LARGE SCALE GENOMIC DNA]</scope>
    <source>
        <strain evidence="5">CIP111764</strain>
    </source>
</reference>
<dbReference type="GO" id="GO:0009055">
    <property type="term" value="F:electron transfer activity"/>
    <property type="evidence" value="ECO:0007669"/>
    <property type="project" value="InterPro"/>
</dbReference>
<feature type="chain" id="PRO_5031163455" evidence="3">
    <location>
        <begin position="20"/>
        <end position="184"/>
    </location>
</feature>
<proteinExistence type="predicted"/>
<dbReference type="PANTHER" id="PTHR38439:SF3">
    <property type="entry name" value="COPPER-RESISTANT CUPROPROTEIN COPI"/>
    <property type="match status" value="1"/>
</dbReference>
<keyword evidence="1" id="KW-0479">Metal-binding</keyword>
<name>A0A7U7ESJ6_9GAMM</name>
<evidence type="ECO:0000256" key="3">
    <source>
        <dbReference type="SAM" id="SignalP"/>
    </source>
</evidence>
<dbReference type="InterPro" id="IPR000923">
    <property type="entry name" value="BlueCu_1"/>
</dbReference>
<accession>A0A7U7ESJ6</accession>
<dbReference type="InterPro" id="IPR008972">
    <property type="entry name" value="Cupredoxin"/>
</dbReference>
<protein>
    <submittedName>
        <fullName evidence="5">Plastocyanin</fullName>
    </submittedName>
</protein>
<dbReference type="GO" id="GO:0005507">
    <property type="term" value="F:copper ion binding"/>
    <property type="evidence" value="ECO:0007669"/>
    <property type="project" value="InterPro"/>
</dbReference>
<evidence type="ECO:0000256" key="2">
    <source>
        <dbReference type="ARBA" id="ARBA00023008"/>
    </source>
</evidence>
<evidence type="ECO:0000259" key="4">
    <source>
        <dbReference type="Pfam" id="PF00127"/>
    </source>
</evidence>
<dbReference type="PANTHER" id="PTHR38439">
    <property type="entry name" value="AURACYANIN-B"/>
    <property type="match status" value="1"/>
</dbReference>
<keyword evidence="6" id="KW-1185">Reference proteome</keyword>
<gene>
    <name evidence="5" type="primary">petE</name>
    <name evidence="5" type="ORF">PSEWESI4_04614</name>
</gene>
<keyword evidence="3" id="KW-0732">Signal</keyword>
<comment type="caution">
    <text evidence="5">The sequence shown here is derived from an EMBL/GenBank/DDBJ whole genome shotgun (WGS) entry which is preliminary data.</text>
</comment>
<dbReference type="RefSeq" id="WP_187673603.1">
    <property type="nucleotide sequence ID" value="NZ_CAJFCI010000084.1"/>
</dbReference>